<dbReference type="Proteomes" id="UP000798662">
    <property type="component" value="Chromosome 2"/>
</dbReference>
<reference evidence="1" key="1">
    <citation type="submission" date="2019-11" db="EMBL/GenBank/DDBJ databases">
        <title>Nori genome reveals adaptations in red seaweeds to the harsh intertidal environment.</title>
        <authorList>
            <person name="Wang D."/>
            <person name="Mao Y."/>
        </authorList>
    </citation>
    <scope>NUCLEOTIDE SEQUENCE</scope>
    <source>
        <tissue evidence="1">Gametophyte</tissue>
    </source>
</reference>
<keyword evidence="2" id="KW-1185">Reference proteome</keyword>
<gene>
    <name evidence="1" type="ORF">I4F81_006796</name>
</gene>
<proteinExistence type="predicted"/>
<accession>A0ACC3C228</accession>
<name>A0ACC3C228_PYRYE</name>
<evidence type="ECO:0000313" key="1">
    <source>
        <dbReference type="EMBL" id="KAK1864247.1"/>
    </source>
</evidence>
<comment type="caution">
    <text evidence="1">The sequence shown here is derived from an EMBL/GenBank/DDBJ whole genome shotgun (WGS) entry which is preliminary data.</text>
</comment>
<sequence>MAFVPVTGTNGTGFGGALQAEGGDEFEFKWTCTSTSRKYHLVNYRCAASRRVDPELWMYGNQALSKEWTLCKLCEAQRRKTSCSIASSAVSEKLDSVDEAEPESVVGPGPTVSKTAWTGGSTAAGGAVNVVDPLQFSPNGALRVLWEEGWFVDAPADPAAPFPPFPLPPLGLHVPRVPQMCELWRWLATSWGDIRTVYSITALSGCGKSSFLGDVATCKDNLPVSEPIYSPDSACRSLEVVKASYDMNDATRKPYRYRSWDEVVDFAKHTVVFGISFNSNMGFSIEDVRLSQREGAELFPLLSRIIYCEHCDSRRVPWAAFLAKFKEKEFGACGDVNVDVVQDEVLRILRNKRGNPDAPSLLLVDELGKVGYAFEPYRQALYGYCASVDSFRLLFSSMEVAFLDLLRDPVEAIDEYNFRLKGSPTVVSTATTVPLLPEAEVMKALVERILNPGLLMFSRAGRVVTNEESARSIAAFSGGIGRYLSYALEALLQGAQGYPVYQLLLGASSSKPKGMAPGSASFIIANNPTVQAVLITGIEVEARSLAAIDHKGRPIVWEKLISTGEFGATADARDFFRDIAVPTLAIIEATNHHKKMTGLMALSNSAETAVKLQTKPCCMDALGSMMLGMSTGGTPHEAAELYHYWWEVAASRARELLCSLSGPMTAEAKFSSLPLRQLYPDSLPVRRFGGPCRDDVCVDASRARKNTVIPIEFKDTIEDLVSDKSRDELLDNVWRSPAGYIGVDCLVFYNCTQGVAGGPRAGELVCVAINNKDSSPSASTSVELDAAVASYESLEKSFGLKWGEWADRVAHVVVANRDTVTEYYDFRSSVAASRTLVCLRHDMRKMYGAGLYNLYASWSILFGGHKATDVIDSP</sequence>
<organism evidence="1 2">
    <name type="scientific">Pyropia yezoensis</name>
    <name type="common">Susabi-nori</name>
    <name type="synonym">Porphyra yezoensis</name>
    <dbReference type="NCBI Taxonomy" id="2788"/>
    <lineage>
        <taxon>Eukaryota</taxon>
        <taxon>Rhodophyta</taxon>
        <taxon>Bangiophyceae</taxon>
        <taxon>Bangiales</taxon>
        <taxon>Bangiaceae</taxon>
        <taxon>Pyropia</taxon>
    </lineage>
</organism>
<evidence type="ECO:0000313" key="2">
    <source>
        <dbReference type="Proteomes" id="UP000798662"/>
    </source>
</evidence>
<protein>
    <submittedName>
        <fullName evidence="1">Uncharacterized protein</fullName>
    </submittedName>
</protein>
<dbReference type="EMBL" id="CM020619">
    <property type="protein sequence ID" value="KAK1864247.1"/>
    <property type="molecule type" value="Genomic_DNA"/>
</dbReference>